<dbReference type="Gene3D" id="3.10.129.10">
    <property type="entry name" value="Hotdog Thioesterase"/>
    <property type="match status" value="1"/>
</dbReference>
<dbReference type="InterPro" id="IPR022002">
    <property type="entry name" value="ChsH2_Znr"/>
</dbReference>
<reference evidence="4 5" key="1">
    <citation type="submission" date="2019-12" db="EMBL/GenBank/DDBJ databases">
        <title>Neisseriaceae gen. nov. sp. Genome sequencing and assembly.</title>
        <authorList>
            <person name="Liu Z."/>
            <person name="Li A."/>
        </authorList>
    </citation>
    <scope>NUCLEOTIDE SEQUENCE [LARGE SCALE GENOMIC DNA]</scope>
    <source>
        <strain evidence="4 5">B2N2-7</strain>
    </source>
</reference>
<dbReference type="Gene3D" id="6.10.30.10">
    <property type="match status" value="1"/>
</dbReference>
<dbReference type="InterPro" id="IPR029069">
    <property type="entry name" value="HotDog_dom_sf"/>
</dbReference>
<dbReference type="SUPFAM" id="SSF50249">
    <property type="entry name" value="Nucleic acid-binding proteins"/>
    <property type="match status" value="1"/>
</dbReference>
<dbReference type="PANTHER" id="PTHR34075:SF5">
    <property type="entry name" value="BLR3430 PROTEIN"/>
    <property type="match status" value="1"/>
</dbReference>
<dbReference type="InterPro" id="IPR052513">
    <property type="entry name" value="Thioester_dehydratase-like"/>
</dbReference>
<comment type="caution">
    <text evidence="4">The sequence shown here is derived from an EMBL/GenBank/DDBJ whole genome shotgun (WGS) entry which is preliminary data.</text>
</comment>
<evidence type="ECO:0000259" key="1">
    <source>
        <dbReference type="Pfam" id="PF01796"/>
    </source>
</evidence>
<feature type="domain" description="ChsH2 rubredoxin-like zinc ribbon" evidence="2">
    <location>
        <begin position="197"/>
        <end position="229"/>
    </location>
</feature>
<evidence type="ECO:0000259" key="3">
    <source>
        <dbReference type="Pfam" id="PF13452"/>
    </source>
</evidence>
<dbReference type="InterPro" id="IPR012340">
    <property type="entry name" value="NA-bd_OB-fold"/>
</dbReference>
<evidence type="ECO:0000313" key="4">
    <source>
        <dbReference type="EMBL" id="MXR37510.1"/>
    </source>
</evidence>
<dbReference type="RefSeq" id="WP_160797133.1">
    <property type="nucleotide sequence ID" value="NZ_WSSB01000009.1"/>
</dbReference>
<evidence type="ECO:0000313" key="5">
    <source>
        <dbReference type="Proteomes" id="UP000467214"/>
    </source>
</evidence>
<dbReference type="Pfam" id="PF12172">
    <property type="entry name" value="zf-ChsH2"/>
    <property type="match status" value="1"/>
</dbReference>
<dbReference type="EMBL" id="WSSB01000009">
    <property type="protein sequence ID" value="MXR37510.1"/>
    <property type="molecule type" value="Genomic_DNA"/>
</dbReference>
<dbReference type="AlphaFoldDB" id="A0A845BQ32"/>
<accession>A0A845BQ32</accession>
<keyword evidence="5" id="KW-1185">Reference proteome</keyword>
<gene>
    <name evidence="4" type="ORF">GQF02_11035</name>
</gene>
<protein>
    <submittedName>
        <fullName evidence="4">DNA-binding protein</fullName>
    </submittedName>
</protein>
<dbReference type="PANTHER" id="PTHR34075">
    <property type="entry name" value="BLR3430 PROTEIN"/>
    <property type="match status" value="1"/>
</dbReference>
<dbReference type="SUPFAM" id="SSF54637">
    <property type="entry name" value="Thioesterase/thiol ester dehydrase-isomerase"/>
    <property type="match status" value="1"/>
</dbReference>
<dbReference type="Pfam" id="PF01796">
    <property type="entry name" value="OB_ChsH2_C"/>
    <property type="match status" value="1"/>
</dbReference>
<dbReference type="InterPro" id="IPR039569">
    <property type="entry name" value="FAS1-like_DH_region"/>
</dbReference>
<keyword evidence="4" id="KW-0238">DNA-binding</keyword>
<name>A0A845BQ32_9NEIS</name>
<dbReference type="Proteomes" id="UP000467214">
    <property type="component" value="Unassembled WGS sequence"/>
</dbReference>
<feature type="domain" description="FAS1-like dehydratase" evidence="3">
    <location>
        <begin position="14"/>
        <end position="160"/>
    </location>
</feature>
<dbReference type="Pfam" id="PF13452">
    <property type="entry name" value="FAS1_DH_region"/>
    <property type="match status" value="1"/>
</dbReference>
<dbReference type="InterPro" id="IPR002878">
    <property type="entry name" value="ChsH2_C"/>
</dbReference>
<feature type="domain" description="ChsH2 C-terminal OB-fold" evidence="1">
    <location>
        <begin position="235"/>
        <end position="296"/>
    </location>
</feature>
<evidence type="ECO:0000259" key="2">
    <source>
        <dbReference type="Pfam" id="PF12172"/>
    </source>
</evidence>
<dbReference type="GO" id="GO:0003677">
    <property type="term" value="F:DNA binding"/>
    <property type="evidence" value="ECO:0007669"/>
    <property type="project" value="UniProtKB-KW"/>
</dbReference>
<proteinExistence type="predicted"/>
<sequence>MSEQHSDWMAEARALIGHEYGRIYAWDAVNQPMIRQWCEALGVSNPLYLDGERARARFGAHVAPPTMLQAWVLAGIKGEFPAGSATDNPYQVLQIIERNGYASVVAVNSEQEYFRYLREGDRLSFTSQIESVSEEKTTGLGTGFFVTQLLNFFDQDDNKVGQMRFRLFKFRPAAVREKPALPARPQPGISDENRFFWDGLKAKKLLIQRCSACGTLRNPPGPACPSCHSMASDHVEASGKGTIYSYSVVHHPALPGLPQPNPVGLIELEEGVRLVAGLVGVATDNIRIGAPVALEFLDCANDLVLPVFRPLGGAA</sequence>
<organism evidence="4 5">
    <name type="scientific">Craterilacuibacter sinensis</name>
    <dbReference type="NCBI Taxonomy" id="2686017"/>
    <lineage>
        <taxon>Bacteria</taxon>
        <taxon>Pseudomonadati</taxon>
        <taxon>Pseudomonadota</taxon>
        <taxon>Betaproteobacteria</taxon>
        <taxon>Neisseriales</taxon>
        <taxon>Neisseriaceae</taxon>
        <taxon>Craterilacuibacter</taxon>
    </lineage>
</organism>